<sequence length="507" mass="58113">MKESIKSIAIVGGGAAGISLFNYLTKKINGNKCNDNNVNITIYEKKSCVGPGIAYQDDYDFLLLNRNSKQMSVIAEEPDHFWNWYKSQYKVSFEQEEFLPRSVFGEYLKNVFEESVERAIEKNIAVCVKYSEVANLRKERNYVLITRDGKTQEFDQVLLCLGNTRLHDHYYLNGQPQFIYNPYPLKQTVSLIPKNANIAILGSSLTAVDICLALKENGHNGKIDMLSRNGELPSVRGEVKPHKLKYLTHDTLNQLFLKRNAQIRLRDITKLIKKEFEETGLEWKQILSPKSHHSNAKKKLEEEIKNILHQSAWQSVLMSTNEIIEKYWHFLNEVDKNIYLNKYDRTFMSRRNPMPLVNATKILNLMNKGQLSVKSDVVYIDYLKDHTFYVQFNNRKYINYDWIINATGPSKHLSGPCKSGLIGSLISNGYATINHYGGVKTDFDSGALINKSGQPDTNLRALGHITCGTYYFTNSMEMIAKHAKQISEDTSDLINQSVQEDKEFVSI</sequence>
<dbReference type="EMBL" id="JACXAI010000043">
    <property type="protein sequence ID" value="MBD1383090.1"/>
    <property type="molecule type" value="Genomic_DNA"/>
</dbReference>
<evidence type="ECO:0000313" key="2">
    <source>
        <dbReference type="EMBL" id="MBD1383090.1"/>
    </source>
</evidence>
<dbReference type="Proteomes" id="UP000626844">
    <property type="component" value="Unassembled WGS sequence"/>
</dbReference>
<proteinExistence type="predicted"/>
<evidence type="ECO:0000313" key="3">
    <source>
        <dbReference type="Proteomes" id="UP000626844"/>
    </source>
</evidence>
<dbReference type="InterPro" id="IPR036188">
    <property type="entry name" value="FAD/NAD-bd_sf"/>
</dbReference>
<dbReference type="RefSeq" id="WP_191161905.1">
    <property type="nucleotide sequence ID" value="NZ_JACXAI010000043.1"/>
</dbReference>
<name>A0A926RZR2_9BACI</name>
<accession>A0A926RZR2</accession>
<comment type="caution">
    <text evidence="2">The sequence shown here is derived from an EMBL/GenBank/DDBJ whole genome shotgun (WGS) entry which is preliminary data.</text>
</comment>
<dbReference type="InterPro" id="IPR038732">
    <property type="entry name" value="HpyO/CreE_NAD-binding"/>
</dbReference>
<feature type="domain" description="FAD-dependent urate hydroxylase HpyO/Asp monooxygenase CreE-like FAD/NAD(P)-binding" evidence="1">
    <location>
        <begin position="9"/>
        <end position="163"/>
    </location>
</feature>
<dbReference type="PANTHER" id="PTHR40254:SF1">
    <property type="entry name" value="BLR0577 PROTEIN"/>
    <property type="match status" value="1"/>
</dbReference>
<protein>
    <submittedName>
        <fullName evidence="2">FAD/NAD(P)-binding protein</fullName>
    </submittedName>
</protein>
<reference evidence="2" key="1">
    <citation type="submission" date="2020-09" db="EMBL/GenBank/DDBJ databases">
        <title>A novel bacterium of genus Bacillus, isolated from South China Sea.</title>
        <authorList>
            <person name="Huang H."/>
            <person name="Mo K."/>
            <person name="Hu Y."/>
        </authorList>
    </citation>
    <scope>NUCLEOTIDE SEQUENCE</scope>
    <source>
        <strain evidence="2">IB182487</strain>
    </source>
</reference>
<gene>
    <name evidence="2" type="ORF">IC621_23080</name>
</gene>
<organism evidence="2 3">
    <name type="scientific">Metabacillus arenae</name>
    <dbReference type="NCBI Taxonomy" id="2771434"/>
    <lineage>
        <taxon>Bacteria</taxon>
        <taxon>Bacillati</taxon>
        <taxon>Bacillota</taxon>
        <taxon>Bacilli</taxon>
        <taxon>Bacillales</taxon>
        <taxon>Bacillaceae</taxon>
        <taxon>Metabacillus</taxon>
    </lineage>
</organism>
<dbReference type="SUPFAM" id="SSF51905">
    <property type="entry name" value="FAD/NAD(P)-binding domain"/>
    <property type="match status" value="1"/>
</dbReference>
<dbReference type="AlphaFoldDB" id="A0A926RZR2"/>
<dbReference type="Gene3D" id="3.50.50.60">
    <property type="entry name" value="FAD/NAD(P)-binding domain"/>
    <property type="match status" value="1"/>
</dbReference>
<dbReference type="Pfam" id="PF13454">
    <property type="entry name" value="NAD_binding_9"/>
    <property type="match status" value="1"/>
</dbReference>
<dbReference type="InterPro" id="IPR052189">
    <property type="entry name" value="L-asp_N-monooxygenase_NS-form"/>
</dbReference>
<dbReference type="PANTHER" id="PTHR40254">
    <property type="entry name" value="BLR0577 PROTEIN"/>
    <property type="match status" value="1"/>
</dbReference>
<keyword evidence="3" id="KW-1185">Reference proteome</keyword>
<evidence type="ECO:0000259" key="1">
    <source>
        <dbReference type="Pfam" id="PF13454"/>
    </source>
</evidence>